<evidence type="ECO:0000313" key="2">
    <source>
        <dbReference type="EMBL" id="RVW24310.1"/>
    </source>
</evidence>
<evidence type="ECO:0000256" key="1">
    <source>
        <dbReference type="SAM" id="Phobius"/>
    </source>
</evidence>
<gene>
    <name evidence="2" type="ORF">CK203_090960</name>
</gene>
<dbReference type="AlphaFoldDB" id="A0A438CM74"/>
<keyword evidence="1" id="KW-0472">Membrane</keyword>
<sequence length="82" mass="9341">MAELESIASAVAIKGDRFQVFKSYAEFLNLAASESVFLIKAVYFSDFQKTRMKSCKLILEVVVLYLMDVMLGSWKYSGKEKK</sequence>
<proteinExistence type="predicted"/>
<accession>A0A438CM74</accession>
<feature type="transmembrane region" description="Helical" evidence="1">
    <location>
        <begin position="57"/>
        <end position="76"/>
    </location>
</feature>
<reference evidence="2 3" key="1">
    <citation type="journal article" date="2018" name="PLoS Genet.">
        <title>Population sequencing reveals clonal diversity and ancestral inbreeding in the grapevine cultivar Chardonnay.</title>
        <authorList>
            <person name="Roach M.J."/>
            <person name="Johnson D.L."/>
            <person name="Bohlmann J."/>
            <person name="van Vuuren H.J."/>
            <person name="Jones S.J."/>
            <person name="Pretorius I.S."/>
            <person name="Schmidt S.A."/>
            <person name="Borneman A.R."/>
        </authorList>
    </citation>
    <scope>NUCLEOTIDE SEQUENCE [LARGE SCALE GENOMIC DNA]</scope>
    <source>
        <strain evidence="3">cv. Chardonnay</strain>
        <tissue evidence="2">Leaf</tissue>
    </source>
</reference>
<keyword evidence="1" id="KW-1133">Transmembrane helix</keyword>
<evidence type="ECO:0000313" key="3">
    <source>
        <dbReference type="Proteomes" id="UP000288805"/>
    </source>
</evidence>
<dbReference type="EMBL" id="QGNW01002176">
    <property type="protein sequence ID" value="RVW24310.1"/>
    <property type="molecule type" value="Genomic_DNA"/>
</dbReference>
<organism evidence="2 3">
    <name type="scientific">Vitis vinifera</name>
    <name type="common">Grape</name>
    <dbReference type="NCBI Taxonomy" id="29760"/>
    <lineage>
        <taxon>Eukaryota</taxon>
        <taxon>Viridiplantae</taxon>
        <taxon>Streptophyta</taxon>
        <taxon>Embryophyta</taxon>
        <taxon>Tracheophyta</taxon>
        <taxon>Spermatophyta</taxon>
        <taxon>Magnoliopsida</taxon>
        <taxon>eudicotyledons</taxon>
        <taxon>Gunneridae</taxon>
        <taxon>Pentapetalae</taxon>
        <taxon>rosids</taxon>
        <taxon>Vitales</taxon>
        <taxon>Vitaceae</taxon>
        <taxon>Viteae</taxon>
        <taxon>Vitis</taxon>
    </lineage>
</organism>
<name>A0A438CM74_VITVI</name>
<protein>
    <submittedName>
        <fullName evidence="2">Uncharacterized protein</fullName>
    </submittedName>
</protein>
<dbReference type="Proteomes" id="UP000288805">
    <property type="component" value="Unassembled WGS sequence"/>
</dbReference>
<comment type="caution">
    <text evidence="2">The sequence shown here is derived from an EMBL/GenBank/DDBJ whole genome shotgun (WGS) entry which is preliminary data.</text>
</comment>
<keyword evidence="1" id="KW-0812">Transmembrane</keyword>